<name>A0A1H0VS85_9BACI</name>
<dbReference type="PANTHER" id="PTHR46663:SF3">
    <property type="entry name" value="SLL0267 PROTEIN"/>
    <property type="match status" value="1"/>
</dbReference>
<dbReference type="AlphaFoldDB" id="A0A1H0VS85"/>
<organism evidence="4 5">
    <name type="scientific">Litchfieldia salsa</name>
    <dbReference type="NCBI Taxonomy" id="930152"/>
    <lineage>
        <taxon>Bacteria</taxon>
        <taxon>Bacillati</taxon>
        <taxon>Bacillota</taxon>
        <taxon>Bacilli</taxon>
        <taxon>Bacillales</taxon>
        <taxon>Bacillaceae</taxon>
        <taxon>Litchfieldia</taxon>
    </lineage>
</organism>
<dbReference type="PANTHER" id="PTHR46663">
    <property type="entry name" value="DIGUANYLATE CYCLASE DGCT-RELATED"/>
    <property type="match status" value="1"/>
</dbReference>
<dbReference type="SMART" id="SM00267">
    <property type="entry name" value="GGDEF"/>
    <property type="match status" value="1"/>
</dbReference>
<dbReference type="SUPFAM" id="SSF55785">
    <property type="entry name" value="PYP-like sensor domain (PAS domain)"/>
    <property type="match status" value="2"/>
</dbReference>
<dbReference type="InterPro" id="IPR000014">
    <property type="entry name" value="PAS"/>
</dbReference>
<dbReference type="CDD" id="cd01949">
    <property type="entry name" value="GGDEF"/>
    <property type="match status" value="1"/>
</dbReference>
<dbReference type="InterPro" id="IPR000700">
    <property type="entry name" value="PAS-assoc_C"/>
</dbReference>
<evidence type="ECO:0000313" key="5">
    <source>
        <dbReference type="Proteomes" id="UP000199159"/>
    </source>
</evidence>
<feature type="domain" description="PAC" evidence="2">
    <location>
        <begin position="92"/>
        <end position="144"/>
    </location>
</feature>
<keyword evidence="5" id="KW-1185">Reference proteome</keyword>
<dbReference type="InterPro" id="IPR001610">
    <property type="entry name" value="PAC"/>
</dbReference>
<dbReference type="NCBIfam" id="TIGR00254">
    <property type="entry name" value="GGDEF"/>
    <property type="match status" value="1"/>
</dbReference>
<evidence type="ECO:0000313" key="4">
    <source>
        <dbReference type="EMBL" id="SDP81111.1"/>
    </source>
</evidence>
<dbReference type="Pfam" id="PF08447">
    <property type="entry name" value="PAS_3"/>
    <property type="match status" value="1"/>
</dbReference>
<evidence type="ECO:0000259" key="2">
    <source>
        <dbReference type="PROSITE" id="PS50113"/>
    </source>
</evidence>
<feature type="domain" description="PAS" evidence="1">
    <location>
        <begin position="145"/>
        <end position="218"/>
    </location>
</feature>
<dbReference type="InterPro" id="IPR052163">
    <property type="entry name" value="DGC-Regulatory_Protein"/>
</dbReference>
<dbReference type="OrthoDB" id="9759607at2"/>
<dbReference type="EMBL" id="FNJU01000007">
    <property type="protein sequence ID" value="SDP81111.1"/>
    <property type="molecule type" value="Genomic_DNA"/>
</dbReference>
<accession>A0A1H0VS85</accession>
<dbReference type="InterPro" id="IPR000160">
    <property type="entry name" value="GGDEF_dom"/>
</dbReference>
<sequence length="439" mass="51566">MEFIQELSTLTANEPQLRLLIDMVPEFIVLKDGEGRWLVTNKLVLISYGMGENYPYQGKTERELLEIFPQHRENFIYNMKTDEMAWDKREATLIEKSFKTPDGTLRTWEVIKTPIFDKDGNRSHLIVVSREITHRKRAEESLKISESNYRLIAENMKDIILTVDGKGTITYLSPSFEKITGYSSDIFINNEVNLFSGFIHPDHQEFVKNTYRELIFQGKKSQENYDYQFQKKDGQYIWLEANINTIYNDNGEFEQLVLVARDIIQRKEYQSQLETMAYHDHLTNIPNRRYFMDKLSQEMTKAEQSNHLLALMYLDIDHFKDINDRMGHHIGDQMLIQLVRRIQNSIRDTDVLARLGGDEFAIILPRLESIEQAKLIGERIVNRLKKSWRIEDHIFQTTSSIGIAIYQNDGTTPQDFIRNADQALYTAKERGKALIHFYN</sequence>
<evidence type="ECO:0000259" key="1">
    <source>
        <dbReference type="PROSITE" id="PS50112"/>
    </source>
</evidence>
<dbReference type="PROSITE" id="PS50887">
    <property type="entry name" value="GGDEF"/>
    <property type="match status" value="1"/>
</dbReference>
<feature type="domain" description="PAC" evidence="2">
    <location>
        <begin position="223"/>
        <end position="275"/>
    </location>
</feature>
<feature type="domain" description="GGDEF" evidence="3">
    <location>
        <begin position="307"/>
        <end position="439"/>
    </location>
</feature>
<dbReference type="Pfam" id="PF08448">
    <property type="entry name" value="PAS_4"/>
    <property type="match status" value="1"/>
</dbReference>
<dbReference type="FunFam" id="3.30.70.270:FF:000001">
    <property type="entry name" value="Diguanylate cyclase domain protein"/>
    <property type="match status" value="1"/>
</dbReference>
<dbReference type="InterPro" id="IPR013655">
    <property type="entry name" value="PAS_fold_3"/>
</dbReference>
<reference evidence="5" key="1">
    <citation type="submission" date="2016-10" db="EMBL/GenBank/DDBJ databases">
        <authorList>
            <person name="Varghese N."/>
            <person name="Submissions S."/>
        </authorList>
    </citation>
    <scope>NUCLEOTIDE SEQUENCE [LARGE SCALE GENOMIC DNA]</scope>
    <source>
        <strain evidence="5">IBRC-M10078</strain>
    </source>
</reference>
<dbReference type="Gene3D" id="3.30.450.20">
    <property type="entry name" value="PAS domain"/>
    <property type="match status" value="2"/>
</dbReference>
<dbReference type="NCBIfam" id="TIGR00229">
    <property type="entry name" value="sensory_box"/>
    <property type="match status" value="2"/>
</dbReference>
<dbReference type="InterPro" id="IPR013656">
    <property type="entry name" value="PAS_4"/>
</dbReference>
<dbReference type="SMART" id="SM00091">
    <property type="entry name" value="PAS"/>
    <property type="match status" value="2"/>
</dbReference>
<protein>
    <submittedName>
        <fullName evidence="4">PAS domain S-box-containing protein/diguanylate cyclase (GGDEF) domain-containing protein</fullName>
    </submittedName>
</protein>
<dbReference type="InterPro" id="IPR029787">
    <property type="entry name" value="Nucleotide_cyclase"/>
</dbReference>
<evidence type="ECO:0000259" key="3">
    <source>
        <dbReference type="PROSITE" id="PS50887"/>
    </source>
</evidence>
<dbReference type="SUPFAM" id="SSF55073">
    <property type="entry name" value="Nucleotide cyclase"/>
    <property type="match status" value="1"/>
</dbReference>
<dbReference type="SMART" id="SM00086">
    <property type="entry name" value="PAC"/>
    <property type="match status" value="2"/>
</dbReference>
<gene>
    <name evidence="4" type="ORF">SAMN05216565_107178</name>
</gene>
<dbReference type="InterPro" id="IPR035965">
    <property type="entry name" value="PAS-like_dom_sf"/>
</dbReference>
<dbReference type="RefSeq" id="WP_090855938.1">
    <property type="nucleotide sequence ID" value="NZ_FNJU01000007.1"/>
</dbReference>
<dbReference type="STRING" id="930152.SAMN05216565_107178"/>
<dbReference type="InterPro" id="IPR043128">
    <property type="entry name" value="Rev_trsase/Diguanyl_cyclase"/>
</dbReference>
<dbReference type="PROSITE" id="PS50113">
    <property type="entry name" value="PAC"/>
    <property type="match status" value="2"/>
</dbReference>
<proteinExistence type="predicted"/>
<dbReference type="Proteomes" id="UP000199159">
    <property type="component" value="Unassembled WGS sequence"/>
</dbReference>
<dbReference type="Pfam" id="PF00990">
    <property type="entry name" value="GGDEF"/>
    <property type="match status" value="1"/>
</dbReference>
<dbReference type="CDD" id="cd00130">
    <property type="entry name" value="PAS"/>
    <property type="match status" value="1"/>
</dbReference>
<dbReference type="PROSITE" id="PS50112">
    <property type="entry name" value="PAS"/>
    <property type="match status" value="1"/>
</dbReference>
<dbReference type="Gene3D" id="3.30.70.270">
    <property type="match status" value="1"/>
</dbReference>